<dbReference type="InterPro" id="IPR048339">
    <property type="entry name" value="Mediator_Med16_C"/>
</dbReference>
<dbReference type="Pfam" id="PF20719">
    <property type="entry name" value="Med16_C"/>
    <property type="match status" value="1"/>
</dbReference>
<dbReference type="SUPFAM" id="SSF50978">
    <property type="entry name" value="WD40 repeat-like"/>
    <property type="match status" value="1"/>
</dbReference>
<evidence type="ECO:0000256" key="3">
    <source>
        <dbReference type="ARBA" id="ARBA00019614"/>
    </source>
</evidence>
<organism evidence="12 13">
    <name type="scientific">Sporothrix epigloea</name>
    <dbReference type="NCBI Taxonomy" id="1892477"/>
    <lineage>
        <taxon>Eukaryota</taxon>
        <taxon>Fungi</taxon>
        <taxon>Dikarya</taxon>
        <taxon>Ascomycota</taxon>
        <taxon>Pezizomycotina</taxon>
        <taxon>Sordariomycetes</taxon>
        <taxon>Sordariomycetidae</taxon>
        <taxon>Ophiostomatales</taxon>
        <taxon>Ophiostomataceae</taxon>
        <taxon>Sporothrix</taxon>
    </lineage>
</organism>
<comment type="subcellular location">
    <subcellularLocation>
        <location evidence="1 9">Nucleus</location>
    </subcellularLocation>
</comment>
<evidence type="ECO:0000259" key="10">
    <source>
        <dbReference type="Pfam" id="PF11635"/>
    </source>
</evidence>
<dbReference type="PANTHER" id="PTHR13224">
    <property type="entry name" value="THYROID HORMONE RECEPTOR-ASSOCIATED PROTEIN-RELATED"/>
    <property type="match status" value="1"/>
</dbReference>
<keyword evidence="5 9" id="KW-0010">Activator</keyword>
<keyword evidence="6 9" id="KW-0804">Transcription</keyword>
<evidence type="ECO:0000256" key="1">
    <source>
        <dbReference type="ARBA" id="ARBA00004123"/>
    </source>
</evidence>
<dbReference type="InterPro" id="IPR048338">
    <property type="entry name" value="Mediator_Med16"/>
</dbReference>
<sequence>MTDDVPLVIDDAMTAIPGMSADVQVNLGDVDVDVDDVDLFGAAVEVPLPSYSPPSKPLLLCVNEQRIRGCNQRIAWSKQGTLATIGADGQSIDMQYLQTDPETAAWGLSEATSHDQFSLATTPTNFLGGPIVHLCWSAAGQPELAVVDSVGRISILAFSATLNRPFCIRSWDSDPIDDLHAVVATYWLPIMPPNKQFNLIYGPAVLDNGSYKYENTLVPVSGPYHPYPSKSALLCVSVGGTLRLLFLQSNNMVQDTSIELENITSSDDLVTHASICSEKNMLLVALVTASRKLKVLRAAIGWNPTQAEKQASHQIQQLNPILQQKSAAVTTLLQRNDGETQLDISSALASHVKILPSALLAGTNQWTPPLVIVVRDYLPTADTANVSPEPQSIINRWELLVETPLQSIHPAFEQLGFKPNEANIKQANQGVSRLHKLPTITINKLIVSVQTTQHGRVICFFFSDGTQQCRDRFTFEEIYDESNPARISSLQHAGFQFVDPKPCLSVALSPTACSLAQVCLDGKVTWSSLKYMGADSATSGQDPNYAAVVAALSSAVSTASSSYISYDDVLAIARQFIDRPRFAYDWIAEMIRILKINVDYSEDTHHEQLVRNNTLHTCLGILNQLGFHGDIRPRSFFGKFSMLALNVRNIVILITIASNTPSNLKDKISPLEEPDVVSALAGCAKWALDFLAYTCDCIFNLLDDAKFMSFLTGSNFSGLIPYLQEKNEVALHLILCSSTRGFLSAACRRLLHLDAISSRAIQMKEQQQQQAAANGNSLLTPAIIASYYKMQQYTSSSLIQVQEFDKLLWMLGDEIRQAYQSKTGENVAVKKQEQGQSPAVDLDAKRSQAHSEQALLLLQDMPSNFQPILYKFFNESLRSFRALTDPARLYFADYSILEVDEDSRSLQEKRARRAHIDVFKRVPLTSLGPSSGNGAASAPPGYLRRCVRCAAIMEDIAATRPYNIVLAQQRKCSCSGHWGLLPRSAVFG</sequence>
<comment type="caution">
    <text evidence="12">The sequence shown here is derived from an EMBL/GenBank/DDBJ whole genome shotgun (WGS) entry which is preliminary data.</text>
</comment>
<dbReference type="Pfam" id="PF11635">
    <property type="entry name" value="Med16_N"/>
    <property type="match status" value="1"/>
</dbReference>
<proteinExistence type="inferred from homology"/>
<evidence type="ECO:0000313" key="12">
    <source>
        <dbReference type="EMBL" id="CAK7265909.1"/>
    </source>
</evidence>
<evidence type="ECO:0000256" key="8">
    <source>
        <dbReference type="ARBA" id="ARBA00032015"/>
    </source>
</evidence>
<evidence type="ECO:0000256" key="7">
    <source>
        <dbReference type="ARBA" id="ARBA00023242"/>
    </source>
</evidence>
<dbReference type="InterPro" id="IPR021665">
    <property type="entry name" value="Mediator_Med16_N"/>
</dbReference>
<evidence type="ECO:0000256" key="9">
    <source>
        <dbReference type="RuleBase" id="RU364149"/>
    </source>
</evidence>
<gene>
    <name evidence="12" type="primary">sin4</name>
    <name evidence="9" type="synonym">MED16</name>
    <name evidence="12" type="ORF">SEPCBS119000_001749</name>
</gene>
<keyword evidence="13" id="KW-1185">Reference proteome</keyword>
<evidence type="ECO:0000256" key="2">
    <source>
        <dbReference type="ARBA" id="ARBA00006543"/>
    </source>
</evidence>
<dbReference type="PANTHER" id="PTHR13224:SF6">
    <property type="entry name" value="MEDIATOR OF RNA POLYMERASE II TRANSCRIPTION SUBUNIT 16"/>
    <property type="match status" value="1"/>
</dbReference>
<dbReference type="InterPro" id="IPR036322">
    <property type="entry name" value="WD40_repeat_dom_sf"/>
</dbReference>
<comment type="similarity">
    <text evidence="2 9">Belongs to the Mediator complex subunit 16 family.</text>
</comment>
<feature type="domain" description="Mediator complex subunit 16 C-terminal" evidence="11">
    <location>
        <begin position="881"/>
        <end position="978"/>
    </location>
</feature>
<dbReference type="Proteomes" id="UP001642502">
    <property type="component" value="Unassembled WGS sequence"/>
</dbReference>
<keyword evidence="4 9" id="KW-0805">Transcription regulation</keyword>
<feature type="domain" description="Mediator complex subunit Med16 N-terminal" evidence="10">
    <location>
        <begin position="177"/>
        <end position="498"/>
    </location>
</feature>
<keyword evidence="7 9" id="KW-0539">Nucleus</keyword>
<evidence type="ECO:0000256" key="4">
    <source>
        <dbReference type="ARBA" id="ARBA00023015"/>
    </source>
</evidence>
<protein>
    <recommendedName>
        <fullName evidence="3 9">Mediator of RNA polymerase II transcription subunit 16</fullName>
    </recommendedName>
    <alternativeName>
        <fullName evidence="8 9">Mediator complex subunit 16</fullName>
    </alternativeName>
</protein>
<evidence type="ECO:0000313" key="13">
    <source>
        <dbReference type="Proteomes" id="UP001642502"/>
    </source>
</evidence>
<comment type="function">
    <text evidence="9">Component of the Mediator complex, a coactivator involved in the regulated transcription of nearly all RNA polymerase II-dependent genes. Mediator functions as a bridge to convey information from gene-specific regulatory proteins to the basal RNA polymerase II transcription machinery. Mediator is recruited to promoters by direct interactions with regulatory proteins and serves as a scaffold for the assembly of a functional preinitiation complex with RNA polymerase II and the general transcription factors.</text>
</comment>
<comment type="subunit">
    <text evidence="9">Component of the Mediator complex.</text>
</comment>
<evidence type="ECO:0000256" key="5">
    <source>
        <dbReference type="ARBA" id="ARBA00023159"/>
    </source>
</evidence>
<evidence type="ECO:0000259" key="11">
    <source>
        <dbReference type="Pfam" id="PF20719"/>
    </source>
</evidence>
<evidence type="ECO:0000256" key="6">
    <source>
        <dbReference type="ARBA" id="ARBA00023163"/>
    </source>
</evidence>
<reference evidence="12 13" key="1">
    <citation type="submission" date="2024-01" db="EMBL/GenBank/DDBJ databases">
        <authorList>
            <person name="Allen C."/>
            <person name="Tagirdzhanova G."/>
        </authorList>
    </citation>
    <scope>NUCLEOTIDE SEQUENCE [LARGE SCALE GENOMIC DNA]</scope>
    <source>
        <strain evidence="12 13">CBS 119000</strain>
    </source>
</reference>
<accession>A0ABP0DCF8</accession>
<dbReference type="EMBL" id="CAWUON010000015">
    <property type="protein sequence ID" value="CAK7265909.1"/>
    <property type="molecule type" value="Genomic_DNA"/>
</dbReference>
<name>A0ABP0DCF8_9PEZI</name>